<evidence type="ECO:0000313" key="2">
    <source>
        <dbReference type="WBParaSite" id="PTRK_0000811200.1"/>
    </source>
</evidence>
<dbReference type="WBParaSite" id="PTRK_0000811200.1">
    <property type="protein sequence ID" value="PTRK_0000811200.1"/>
    <property type="gene ID" value="PTRK_0000811200"/>
</dbReference>
<name>A0A0N4ZJH1_PARTI</name>
<sequence length="196" mass="19853">ADRLDPLGQAGAVVGLNEDAADGGRAAGGGVAPARQPGGETAQRLFLVVADDGVIVAAAASIGLIGSAAGQYLRVGSRDVGVGADHQARAAVAEVAHAHLLAGRLGVHVDDDGVGDDAQRRSLKLALDGAERVVHRVHVDAAQHIDDQHPAAVRSDEDVGAAPRRVHQARIVGRTDQARLAHDIGQGLALIPAVVA</sequence>
<reference evidence="2" key="1">
    <citation type="submission" date="2017-02" db="UniProtKB">
        <authorList>
            <consortium name="WormBaseParasite"/>
        </authorList>
    </citation>
    <scope>IDENTIFICATION</scope>
</reference>
<proteinExistence type="predicted"/>
<dbReference type="AlphaFoldDB" id="A0A0N4ZJH1"/>
<organism evidence="1 2">
    <name type="scientific">Parastrongyloides trichosuri</name>
    <name type="common">Possum-specific nematode worm</name>
    <dbReference type="NCBI Taxonomy" id="131310"/>
    <lineage>
        <taxon>Eukaryota</taxon>
        <taxon>Metazoa</taxon>
        <taxon>Ecdysozoa</taxon>
        <taxon>Nematoda</taxon>
        <taxon>Chromadorea</taxon>
        <taxon>Rhabditida</taxon>
        <taxon>Tylenchina</taxon>
        <taxon>Panagrolaimomorpha</taxon>
        <taxon>Strongyloidoidea</taxon>
        <taxon>Strongyloididae</taxon>
        <taxon>Parastrongyloides</taxon>
    </lineage>
</organism>
<dbReference type="Proteomes" id="UP000038045">
    <property type="component" value="Unplaced"/>
</dbReference>
<accession>A0A0N4ZJH1</accession>
<evidence type="ECO:0000313" key="1">
    <source>
        <dbReference type="Proteomes" id="UP000038045"/>
    </source>
</evidence>
<keyword evidence="1" id="KW-1185">Reference proteome</keyword>
<protein>
    <submittedName>
        <fullName evidence="2">Phenol hydroxylase</fullName>
    </submittedName>
</protein>